<name>A0A1C4VAR8_9ACTN</name>
<dbReference type="STRING" id="262898.GA0070564_1011085"/>
<evidence type="ECO:0000313" key="2">
    <source>
        <dbReference type="Proteomes" id="UP000199504"/>
    </source>
</evidence>
<gene>
    <name evidence="1" type="ORF">GA0070564_1011085</name>
</gene>
<sequence>MDRLHTLAARLDEASDTLAALAHTVTATDPAHPVFGADAPGRPGEIGRALHRRWTEATGDRAREAAAAAARLAAAAAAVRSAADRYADVDHAARRRLTREA</sequence>
<dbReference type="Proteomes" id="UP000199504">
    <property type="component" value="Unassembled WGS sequence"/>
</dbReference>
<reference evidence="2" key="1">
    <citation type="submission" date="2016-06" db="EMBL/GenBank/DDBJ databases">
        <authorList>
            <person name="Varghese N."/>
            <person name="Submissions Spin"/>
        </authorList>
    </citation>
    <scope>NUCLEOTIDE SEQUENCE [LARGE SCALE GENOMIC DNA]</scope>
    <source>
        <strain evidence="2">DSM 44830</strain>
    </source>
</reference>
<evidence type="ECO:0000313" key="1">
    <source>
        <dbReference type="EMBL" id="SCE81124.1"/>
    </source>
</evidence>
<accession>A0A1C4VAR8</accession>
<organism evidence="1 2">
    <name type="scientific">Micromonospora mirobrigensis</name>
    <dbReference type="NCBI Taxonomy" id="262898"/>
    <lineage>
        <taxon>Bacteria</taxon>
        <taxon>Bacillati</taxon>
        <taxon>Actinomycetota</taxon>
        <taxon>Actinomycetes</taxon>
        <taxon>Micromonosporales</taxon>
        <taxon>Micromonosporaceae</taxon>
        <taxon>Micromonospora</taxon>
    </lineage>
</organism>
<keyword evidence="2" id="KW-1185">Reference proteome</keyword>
<dbReference type="RefSeq" id="WP_088969423.1">
    <property type="nucleotide sequence ID" value="NZ_FMCX01000001.1"/>
</dbReference>
<protein>
    <submittedName>
        <fullName evidence="1">Excreted virulence factor EspC, type VII ESX diderm</fullName>
    </submittedName>
</protein>
<dbReference type="AlphaFoldDB" id="A0A1C4VAR8"/>
<dbReference type="OrthoDB" id="3404555at2"/>
<proteinExistence type="predicted"/>
<dbReference type="EMBL" id="FMCX01000001">
    <property type="protein sequence ID" value="SCE81124.1"/>
    <property type="molecule type" value="Genomic_DNA"/>
</dbReference>